<accession>A0ABQ8LZ29</accession>
<proteinExistence type="predicted"/>
<dbReference type="Proteomes" id="UP000830375">
    <property type="component" value="Unassembled WGS sequence"/>
</dbReference>
<organism evidence="1 2">
    <name type="scientific">Labeo rohita</name>
    <name type="common">Indian major carp</name>
    <name type="synonym">Cyprinus rohita</name>
    <dbReference type="NCBI Taxonomy" id="84645"/>
    <lineage>
        <taxon>Eukaryota</taxon>
        <taxon>Metazoa</taxon>
        <taxon>Chordata</taxon>
        <taxon>Craniata</taxon>
        <taxon>Vertebrata</taxon>
        <taxon>Euteleostomi</taxon>
        <taxon>Actinopterygii</taxon>
        <taxon>Neopterygii</taxon>
        <taxon>Teleostei</taxon>
        <taxon>Ostariophysi</taxon>
        <taxon>Cypriniformes</taxon>
        <taxon>Cyprinidae</taxon>
        <taxon>Labeoninae</taxon>
        <taxon>Labeonini</taxon>
        <taxon>Labeo</taxon>
    </lineage>
</organism>
<dbReference type="EMBL" id="JACTAM010000015">
    <property type="protein sequence ID" value="KAI2655883.1"/>
    <property type="molecule type" value="Genomic_DNA"/>
</dbReference>
<comment type="caution">
    <text evidence="1">The sequence shown here is derived from an EMBL/GenBank/DDBJ whole genome shotgun (WGS) entry which is preliminary data.</text>
</comment>
<reference evidence="1 2" key="1">
    <citation type="submission" date="2022-01" db="EMBL/GenBank/DDBJ databases">
        <title>A high-quality chromosome-level genome assembly of rohu carp, Labeo rohita.</title>
        <authorList>
            <person name="Arick M.A. II"/>
            <person name="Hsu C.-Y."/>
            <person name="Magbanua Z."/>
            <person name="Pechanova O."/>
            <person name="Grover C."/>
            <person name="Miller E."/>
            <person name="Thrash A."/>
            <person name="Ezzel L."/>
            <person name="Alam S."/>
            <person name="Benzie J."/>
            <person name="Hamilton M."/>
            <person name="Karsi A."/>
            <person name="Lawrence M.L."/>
            <person name="Peterson D.G."/>
        </authorList>
    </citation>
    <scope>NUCLEOTIDE SEQUENCE [LARGE SCALE GENOMIC DNA]</scope>
    <source>
        <strain evidence="2">BAU-BD-2019</strain>
        <tissue evidence="1">Blood</tissue>
    </source>
</reference>
<protein>
    <submittedName>
        <fullName evidence="1">Elongation factor P</fullName>
    </submittedName>
</protein>
<evidence type="ECO:0000313" key="1">
    <source>
        <dbReference type="EMBL" id="KAI2655883.1"/>
    </source>
</evidence>
<evidence type="ECO:0000313" key="2">
    <source>
        <dbReference type="Proteomes" id="UP000830375"/>
    </source>
</evidence>
<dbReference type="GO" id="GO:0003746">
    <property type="term" value="F:translation elongation factor activity"/>
    <property type="evidence" value="ECO:0007669"/>
    <property type="project" value="UniProtKB-KW"/>
</dbReference>
<sequence length="108" mass="12434">MQFKVIVTFKENLHLISVAKVIEKEAGKIVFAKYLNNKRILIHAVNRTQQEKILKMKMLINKQNGNKTETLSVMIELEDKMPNKVMLEALKKVPAVTKPRQTYGNKLA</sequence>
<keyword evidence="1" id="KW-0648">Protein biosynthesis</keyword>
<keyword evidence="1" id="KW-0251">Elongation factor</keyword>
<name>A0ABQ8LZ29_LABRO</name>
<keyword evidence="2" id="KW-1185">Reference proteome</keyword>
<gene>
    <name evidence="1" type="ORF">H4Q32_012664</name>
</gene>